<dbReference type="Gene3D" id="3.10.490.10">
    <property type="entry name" value="Gamma-glutamyl cyclotransferase-like"/>
    <property type="match status" value="1"/>
</dbReference>
<dbReference type="InterPro" id="IPR013024">
    <property type="entry name" value="GGCT-like"/>
</dbReference>
<dbReference type="SUPFAM" id="SSF110857">
    <property type="entry name" value="Gamma-glutamyl cyclotransferase-like"/>
    <property type="match status" value="1"/>
</dbReference>
<proteinExistence type="inferred from homology"/>
<accession>A0ABP0GNE9</accession>
<dbReference type="InterPro" id="IPR036568">
    <property type="entry name" value="GGCT-like_sf"/>
</dbReference>
<evidence type="ECO:0000256" key="4">
    <source>
        <dbReference type="ARBA" id="ARBA00043195"/>
    </source>
</evidence>
<dbReference type="CDD" id="cd06661">
    <property type="entry name" value="GGCT_like"/>
    <property type="match status" value="1"/>
</dbReference>
<evidence type="ECO:0000313" key="7">
    <source>
        <dbReference type="EMBL" id="CAK8693262.1"/>
    </source>
</evidence>
<comment type="caution">
    <text evidence="7">The sequence shown here is derived from an EMBL/GenBank/DDBJ whole genome shotgun (WGS) entry which is preliminary data.</text>
</comment>
<evidence type="ECO:0000256" key="1">
    <source>
        <dbReference type="ARBA" id="ARBA00009662"/>
    </source>
</evidence>
<evidence type="ECO:0000256" key="2">
    <source>
        <dbReference type="ARBA" id="ARBA00012344"/>
    </source>
</evidence>
<dbReference type="EC" id="4.3.2.7" evidence="2"/>
<dbReference type="EMBL" id="CAWYQH010000130">
    <property type="protein sequence ID" value="CAK8693262.1"/>
    <property type="molecule type" value="Genomic_DNA"/>
</dbReference>
<dbReference type="InterPro" id="IPR006840">
    <property type="entry name" value="ChaC"/>
</dbReference>
<organism evidence="7 8">
    <name type="scientific">Clavelina lepadiformis</name>
    <name type="common">Light-bulb sea squirt</name>
    <name type="synonym">Ascidia lepadiformis</name>
    <dbReference type="NCBI Taxonomy" id="159417"/>
    <lineage>
        <taxon>Eukaryota</taxon>
        <taxon>Metazoa</taxon>
        <taxon>Chordata</taxon>
        <taxon>Tunicata</taxon>
        <taxon>Ascidiacea</taxon>
        <taxon>Aplousobranchia</taxon>
        <taxon>Clavelinidae</taxon>
        <taxon>Clavelina</taxon>
    </lineage>
</organism>
<protein>
    <recommendedName>
        <fullName evidence="2">glutathione-specific gamma-glutamylcyclotransferase</fullName>
        <ecNumber evidence="2">4.3.2.7</ecNumber>
    </recommendedName>
    <alternativeName>
        <fullName evidence="4">Cation transport regulator-like protein 2</fullName>
    </alternativeName>
</protein>
<comment type="function">
    <text evidence="5">Catalyzes the cleavage of glutathione into 5-oxo-L-proline and a Cys-Gly dipeptide. Acts specifically on glutathione, but not on other gamma-glutamyl peptides.</text>
</comment>
<dbReference type="PANTHER" id="PTHR12192:SF2">
    <property type="entry name" value="GLUTATHIONE-SPECIFIC GAMMA-GLUTAMYLCYCLOTRANSFERASE 2"/>
    <property type="match status" value="1"/>
</dbReference>
<name>A0ABP0GNE9_CLALP</name>
<sequence length="176" mass="20380">MWVFGYGSLTWKVDFPFEESLVGYIKGYKRRFWQLSTDHRGLPGKPGRVATLVPAESEEVWGVAYRIAQSDASHVRDHLEYREKEGYSAVEVVFHPREKKKSSFALMLYIGAAENPFYKPAADDEIAEVIYKSTGLSGKNSDYLFNLAEYVRRNIPEDKDKHLFKLEKLVKRMVCF</sequence>
<evidence type="ECO:0000256" key="5">
    <source>
        <dbReference type="ARBA" id="ARBA00045227"/>
    </source>
</evidence>
<evidence type="ECO:0000256" key="6">
    <source>
        <dbReference type="ARBA" id="ARBA00048073"/>
    </source>
</evidence>
<keyword evidence="3" id="KW-0456">Lyase</keyword>
<keyword evidence="8" id="KW-1185">Reference proteome</keyword>
<dbReference type="PANTHER" id="PTHR12192">
    <property type="entry name" value="CATION TRANSPORT PROTEIN CHAC-RELATED"/>
    <property type="match status" value="1"/>
</dbReference>
<dbReference type="Pfam" id="PF04752">
    <property type="entry name" value="ChaC"/>
    <property type="match status" value="1"/>
</dbReference>
<evidence type="ECO:0000313" key="8">
    <source>
        <dbReference type="Proteomes" id="UP001642483"/>
    </source>
</evidence>
<reference evidence="7 8" key="1">
    <citation type="submission" date="2024-02" db="EMBL/GenBank/DDBJ databases">
        <authorList>
            <person name="Daric V."/>
            <person name="Darras S."/>
        </authorList>
    </citation>
    <scope>NUCLEOTIDE SEQUENCE [LARGE SCALE GENOMIC DNA]</scope>
</reference>
<dbReference type="Proteomes" id="UP001642483">
    <property type="component" value="Unassembled WGS sequence"/>
</dbReference>
<comment type="similarity">
    <text evidence="1">Belongs to the gamma-glutamylcyclotransferase family. ChaC subfamily.</text>
</comment>
<evidence type="ECO:0000256" key="3">
    <source>
        <dbReference type="ARBA" id="ARBA00023239"/>
    </source>
</evidence>
<comment type="catalytic activity">
    <reaction evidence="6">
        <text>glutathione = L-cysteinylglycine + 5-oxo-L-proline</text>
        <dbReference type="Rhea" id="RHEA:47724"/>
        <dbReference type="ChEBI" id="CHEBI:57925"/>
        <dbReference type="ChEBI" id="CHEBI:58402"/>
        <dbReference type="ChEBI" id="CHEBI:61694"/>
        <dbReference type="EC" id="4.3.2.7"/>
    </reaction>
</comment>
<gene>
    <name evidence="7" type="ORF">CVLEPA_LOCUS26563</name>
</gene>